<dbReference type="SUPFAM" id="SSF103039">
    <property type="entry name" value="CheC-like"/>
    <property type="match status" value="1"/>
</dbReference>
<dbReference type="InterPro" id="IPR001172">
    <property type="entry name" value="FliN_T3SS_HrcQb"/>
</dbReference>
<dbReference type="PRINTS" id="PR00956">
    <property type="entry name" value="FLGMOTORFLIN"/>
</dbReference>
<comment type="subcellular location">
    <subcellularLocation>
        <location evidence="1">Cell membrane</location>
        <topology evidence="1">Peripheral membrane protein</topology>
        <orientation evidence="1">Cytoplasmic side</orientation>
    </subcellularLocation>
</comment>
<feature type="region of interest" description="Disordered" evidence="7">
    <location>
        <begin position="217"/>
        <end position="268"/>
    </location>
</feature>
<dbReference type="InterPro" id="IPR012826">
    <property type="entry name" value="FliN"/>
</dbReference>
<feature type="compositionally biased region" description="Basic and acidic residues" evidence="7">
    <location>
        <begin position="217"/>
        <end position="239"/>
    </location>
</feature>
<dbReference type="Pfam" id="PF01052">
    <property type="entry name" value="FliMN_C"/>
    <property type="match status" value="1"/>
</dbReference>
<dbReference type="InterPro" id="IPR051469">
    <property type="entry name" value="FliN/MopA/SpaO"/>
</dbReference>
<accession>A0A4U1MJ30</accession>
<dbReference type="InterPro" id="IPR036429">
    <property type="entry name" value="SpoA-like_sf"/>
</dbReference>
<dbReference type="Proteomes" id="UP000310541">
    <property type="component" value="Unassembled WGS sequence"/>
</dbReference>
<comment type="similarity">
    <text evidence="2">Belongs to the FliN/MopA/SpaO family.</text>
</comment>
<reference evidence="9 10" key="1">
    <citation type="submission" date="2019-04" db="EMBL/GenBank/DDBJ databases">
        <title>Genome sequence of Bacillus hwajinpoensis strain Y2.</title>
        <authorList>
            <person name="Fair J.L."/>
            <person name="Maclea K.S."/>
        </authorList>
    </citation>
    <scope>NUCLEOTIDE SEQUENCE [LARGE SCALE GENOMIC DNA]</scope>
    <source>
        <strain evidence="9 10">Y2</strain>
    </source>
</reference>
<dbReference type="NCBIfam" id="TIGR02480">
    <property type="entry name" value="fliN"/>
    <property type="match status" value="1"/>
</dbReference>
<name>A0A4U1MJ30_9BACL</name>
<keyword evidence="9" id="KW-0969">Cilium</keyword>
<evidence type="ECO:0000256" key="2">
    <source>
        <dbReference type="ARBA" id="ARBA00009226"/>
    </source>
</evidence>
<keyword evidence="3" id="KW-1003">Cell membrane</keyword>
<dbReference type="GO" id="GO:0006935">
    <property type="term" value="P:chemotaxis"/>
    <property type="evidence" value="ECO:0007669"/>
    <property type="project" value="UniProtKB-KW"/>
</dbReference>
<gene>
    <name evidence="9" type="primary">fliY</name>
    <name evidence="9" type="ORF">FBF83_07950</name>
</gene>
<comment type="caution">
    <text evidence="9">The sequence shown here is derived from an EMBL/GenBank/DDBJ whole genome shotgun (WGS) entry which is preliminary data.</text>
</comment>
<dbReference type="GO" id="GO:0003774">
    <property type="term" value="F:cytoskeletal motor activity"/>
    <property type="evidence" value="ECO:0007669"/>
    <property type="project" value="InterPro"/>
</dbReference>
<evidence type="ECO:0000256" key="3">
    <source>
        <dbReference type="ARBA" id="ARBA00022475"/>
    </source>
</evidence>
<dbReference type="Gene3D" id="3.40.1550.10">
    <property type="entry name" value="CheC-like"/>
    <property type="match status" value="1"/>
</dbReference>
<evidence type="ECO:0000256" key="7">
    <source>
        <dbReference type="SAM" id="MobiDB-lite"/>
    </source>
</evidence>
<dbReference type="RefSeq" id="WP_136946636.1">
    <property type="nucleotide sequence ID" value="NZ_SWFM01000002.1"/>
</dbReference>
<evidence type="ECO:0000313" key="9">
    <source>
        <dbReference type="EMBL" id="TKD70555.1"/>
    </source>
</evidence>
<evidence type="ECO:0000259" key="8">
    <source>
        <dbReference type="Pfam" id="PF01052"/>
    </source>
</evidence>
<dbReference type="Gene3D" id="2.30.330.10">
    <property type="entry name" value="SpoA-like"/>
    <property type="match status" value="1"/>
</dbReference>
<dbReference type="InterPro" id="IPR001543">
    <property type="entry name" value="FliN-like_C"/>
</dbReference>
<sequence>MTDDRLSEGELNALFQETAAGKEEYDVNFHSIEKEALSELFSVSMGSLTTTLSSVFMQEVIVSNVTMNVLENEAFQNGLALPYVEASFRYEGAASGEAIFMLNPPDAQDMADIWLVAKGDEEEASVDKSLTSVVIGMMESVHKGLSMASGSSFAGTFTNLQVVSEPSNSVLIEGSEEAAFIDVSFELSIGSIVQTVVHHVMPASVAKQMSELLVSEEELRAAESKESERESQKEQKPDLQQKPYQDQQEEQPESAEREKPFASRVSEPEPNIQNVQFTNFSQADHPYGEQRNLNMLLDIPLQVTVELGRTKRIVKDILELSHGSILELDKLAGEPVDILINNKLIAKGEVVVIDENFGVRVTDILSAAERLSKLR</sequence>
<evidence type="ECO:0000256" key="5">
    <source>
        <dbReference type="ARBA" id="ARBA00022779"/>
    </source>
</evidence>
<keyword evidence="4" id="KW-0145">Chemotaxis</keyword>
<dbReference type="GO" id="GO:0009425">
    <property type="term" value="C:bacterial-type flagellum basal body"/>
    <property type="evidence" value="ECO:0007669"/>
    <property type="project" value="InterPro"/>
</dbReference>
<dbReference type="InterPro" id="IPR028976">
    <property type="entry name" value="CheC-like_sf"/>
</dbReference>
<evidence type="ECO:0000256" key="4">
    <source>
        <dbReference type="ARBA" id="ARBA00022500"/>
    </source>
</evidence>
<dbReference type="SUPFAM" id="SSF101801">
    <property type="entry name" value="Surface presentation of antigens (SPOA)"/>
    <property type="match status" value="1"/>
</dbReference>
<keyword evidence="9" id="KW-0282">Flagellum</keyword>
<keyword evidence="9" id="KW-0966">Cell projection</keyword>
<protein>
    <submittedName>
        <fullName evidence="9">Flagellar motor switch phosphatase FliY</fullName>
    </submittedName>
</protein>
<keyword evidence="6" id="KW-0472">Membrane</keyword>
<feature type="domain" description="Flagellar motor switch protein FliN-like C-terminal" evidence="8">
    <location>
        <begin position="295"/>
        <end position="365"/>
    </location>
</feature>
<dbReference type="AlphaFoldDB" id="A0A4U1MJ30"/>
<evidence type="ECO:0000256" key="6">
    <source>
        <dbReference type="ARBA" id="ARBA00023136"/>
    </source>
</evidence>
<dbReference type="PANTHER" id="PTHR43484:SF1">
    <property type="entry name" value="FLAGELLAR MOTOR SWITCH PROTEIN FLIN"/>
    <property type="match status" value="1"/>
</dbReference>
<organism evidence="9 10">
    <name type="scientific">Guptibacillus hwajinpoensis</name>
    <dbReference type="NCBI Taxonomy" id="208199"/>
    <lineage>
        <taxon>Bacteria</taxon>
        <taxon>Bacillati</taxon>
        <taxon>Bacillota</taxon>
        <taxon>Bacilli</taxon>
        <taxon>Bacillales</taxon>
        <taxon>Guptibacillaceae</taxon>
        <taxon>Guptibacillus</taxon>
    </lineage>
</organism>
<evidence type="ECO:0000313" key="10">
    <source>
        <dbReference type="Proteomes" id="UP000310541"/>
    </source>
</evidence>
<dbReference type="EMBL" id="SWFM01000002">
    <property type="protein sequence ID" value="TKD70555.1"/>
    <property type="molecule type" value="Genomic_DNA"/>
</dbReference>
<dbReference type="PANTHER" id="PTHR43484">
    <property type="match status" value="1"/>
</dbReference>
<dbReference type="NCBIfam" id="NF005995">
    <property type="entry name" value="PRK08119.1"/>
    <property type="match status" value="1"/>
</dbReference>
<evidence type="ECO:0000256" key="1">
    <source>
        <dbReference type="ARBA" id="ARBA00004413"/>
    </source>
</evidence>
<dbReference type="OrthoDB" id="9773459at2"/>
<proteinExistence type="inferred from homology"/>
<keyword evidence="5" id="KW-0283">Flagellar rotation</keyword>
<dbReference type="GO" id="GO:0071973">
    <property type="term" value="P:bacterial-type flagellum-dependent cell motility"/>
    <property type="evidence" value="ECO:0007669"/>
    <property type="project" value="InterPro"/>
</dbReference>
<dbReference type="GO" id="GO:0005886">
    <property type="term" value="C:plasma membrane"/>
    <property type="evidence" value="ECO:0007669"/>
    <property type="project" value="UniProtKB-SubCell"/>
</dbReference>